<dbReference type="RefSeq" id="WP_318062990.1">
    <property type="nucleotide sequence ID" value="NZ_JAWONS010000099.1"/>
</dbReference>
<dbReference type="SUPFAM" id="SSF53649">
    <property type="entry name" value="Alkaline phosphatase-like"/>
    <property type="match status" value="1"/>
</dbReference>
<comment type="caution">
    <text evidence="2">The sequence shown here is derived from an EMBL/GenBank/DDBJ whole genome shotgun (WGS) entry which is preliminary data.</text>
</comment>
<evidence type="ECO:0000259" key="1">
    <source>
        <dbReference type="Pfam" id="PF00884"/>
    </source>
</evidence>
<reference evidence="2 3" key="1">
    <citation type="submission" date="2023-10" db="EMBL/GenBank/DDBJ databases">
        <title>A novel Glycoside Hydrolase 43-Like Enzyme from Clostrdium boliviensis is an Endo-xylanase, and a Candidate for Xylooligosaccharides Production from Different Xylan Substrates.</title>
        <authorList>
            <person name="Alvarez M.T."/>
            <person name="Rocabado-Villegas L.R."/>
            <person name="Salas-Veizaga D.M."/>
            <person name="Linares-Pasten J.A."/>
            <person name="Gudmundsdottir E.E."/>
            <person name="Hreggvidsson G.O."/>
            <person name="Adlercreutz P."/>
            <person name="Nordberg Karlsson E."/>
        </authorList>
    </citation>
    <scope>NUCLEOTIDE SEQUENCE [LARGE SCALE GENOMIC DNA]</scope>
    <source>
        <strain evidence="2 3">E-1</strain>
    </source>
</reference>
<evidence type="ECO:0000313" key="2">
    <source>
        <dbReference type="EMBL" id="MDW2796726.1"/>
    </source>
</evidence>
<gene>
    <name evidence="2" type="ORF">RZO55_03930</name>
</gene>
<accession>A0ABU4GGM4</accession>
<name>A0ABU4GGM4_9CLOT</name>
<dbReference type="Proteomes" id="UP001276854">
    <property type="component" value="Unassembled WGS sequence"/>
</dbReference>
<feature type="domain" description="Sulfatase N-terminal" evidence="1">
    <location>
        <begin position="3"/>
        <end position="335"/>
    </location>
</feature>
<organism evidence="2 3">
    <name type="scientific">Clostridium boliviensis</name>
    <dbReference type="NCBI Taxonomy" id="318465"/>
    <lineage>
        <taxon>Bacteria</taxon>
        <taxon>Bacillati</taxon>
        <taxon>Bacillota</taxon>
        <taxon>Clostridia</taxon>
        <taxon>Eubacteriales</taxon>
        <taxon>Clostridiaceae</taxon>
        <taxon>Clostridium</taxon>
    </lineage>
</organism>
<proteinExistence type="predicted"/>
<dbReference type="Pfam" id="PF00884">
    <property type="entry name" value="Sulfatase"/>
    <property type="match status" value="1"/>
</dbReference>
<dbReference type="InterPro" id="IPR051849">
    <property type="entry name" value="GAG-degrading_sulfatase"/>
</dbReference>
<evidence type="ECO:0000313" key="3">
    <source>
        <dbReference type="Proteomes" id="UP001276854"/>
    </source>
</evidence>
<dbReference type="InterPro" id="IPR017850">
    <property type="entry name" value="Alkaline_phosphatase_core_sf"/>
</dbReference>
<dbReference type="Gene3D" id="3.40.720.10">
    <property type="entry name" value="Alkaline Phosphatase, subunit A"/>
    <property type="match status" value="1"/>
</dbReference>
<sequence>MKDVLLYMSDQHSYNLQGYAGNKIVRTPNLDFIAREGTALTNAYTACPLCVPARASMISGQLPSNNGVLFNFNSINSDSATFLHSLTVSGYETVLCGRMHFVGPDQRHGYAKRIAKERTPVYHNGLQNVKGEMERKSKVKGFDENSSLYYIGGGDSPVLAYDRYVVDKALDYLSQEHERPQFITVGTYGPHFPYVAPEELYEYYYDKVSLEDVKETFQGHPALDGKFIEADPEVARAARAAYYGLVEQQDRHIGAVYQAFQEYLKRTGHEGVFIYISDHGDMNGTHGYYGKQVFYEPSAHIPFLIQGDGIPAGCTIDSPTSLLDIGPAICGLTGAEILEGDGKDISLQIMENSQDEDRMVVSEMYTYLSNGETSLGRLVRFKQWKYFTYSGFPEDDVLYDLETDLNEEHNVIALHPEIAEKLRQKADSYKSYDEVMEHENWVMSQLRILMKCDYDNPDERWIPSGLKELDNPVKSKKPFEPTPWAIQMRKRLNEMK</sequence>
<keyword evidence="3" id="KW-1185">Reference proteome</keyword>
<dbReference type="PANTHER" id="PTHR46615:SF1">
    <property type="entry name" value="ARYLSULFATASE K"/>
    <property type="match status" value="1"/>
</dbReference>
<protein>
    <submittedName>
        <fullName evidence="2">Sulfatase-like hydrolase/transferase</fullName>
    </submittedName>
</protein>
<dbReference type="EMBL" id="JAWONS010000099">
    <property type="protein sequence ID" value="MDW2796726.1"/>
    <property type="molecule type" value="Genomic_DNA"/>
</dbReference>
<dbReference type="PANTHER" id="PTHR46615">
    <property type="entry name" value="ARYLSULFATASE K"/>
    <property type="match status" value="1"/>
</dbReference>
<dbReference type="InterPro" id="IPR000917">
    <property type="entry name" value="Sulfatase_N"/>
</dbReference>